<evidence type="ECO:0000313" key="3">
    <source>
        <dbReference type="Proteomes" id="UP000186601"/>
    </source>
</evidence>
<feature type="compositionally biased region" description="Polar residues" evidence="1">
    <location>
        <begin position="172"/>
        <end position="185"/>
    </location>
</feature>
<organism evidence="2 3">
    <name type="scientific">Hermanssonia centrifuga</name>
    <dbReference type="NCBI Taxonomy" id="98765"/>
    <lineage>
        <taxon>Eukaryota</taxon>
        <taxon>Fungi</taxon>
        <taxon>Dikarya</taxon>
        <taxon>Basidiomycota</taxon>
        <taxon>Agaricomycotina</taxon>
        <taxon>Agaricomycetes</taxon>
        <taxon>Polyporales</taxon>
        <taxon>Meruliaceae</taxon>
        <taxon>Hermanssonia</taxon>
    </lineage>
</organism>
<dbReference type="Proteomes" id="UP000186601">
    <property type="component" value="Unassembled WGS sequence"/>
</dbReference>
<comment type="caution">
    <text evidence="2">The sequence shown here is derived from an EMBL/GenBank/DDBJ whole genome shotgun (WGS) entry which is preliminary data.</text>
</comment>
<keyword evidence="3" id="KW-1185">Reference proteome</keyword>
<reference evidence="2 3" key="1">
    <citation type="submission" date="2018-02" db="EMBL/GenBank/DDBJ databases">
        <title>Genome sequence of the basidiomycete white-rot fungus Phlebia centrifuga.</title>
        <authorList>
            <person name="Granchi Z."/>
            <person name="Peng M."/>
            <person name="de Vries R.P."/>
            <person name="Hilden K."/>
            <person name="Makela M.R."/>
            <person name="Grigoriev I."/>
            <person name="Riley R."/>
        </authorList>
    </citation>
    <scope>NUCLEOTIDE SEQUENCE [LARGE SCALE GENOMIC DNA]</scope>
    <source>
        <strain evidence="2 3">FBCC195</strain>
    </source>
</reference>
<evidence type="ECO:0000256" key="1">
    <source>
        <dbReference type="SAM" id="MobiDB-lite"/>
    </source>
</evidence>
<sequence>MTATPSPVFDLEAHLSGTDLVCPPTPPRRRSINLNFKGLAYTAFNHLRYRNQRSRIVIDGSATPKPTPARVDSIGDGLGIGTVETPVGKAEMSISDGLNPSSETESVSDEEALSVVYDSGYYTPDGSTPLGLGLEYPSSRLRCGLDGSDTAEGAASSATIRTQPCSDGPKFNHSTAASQVSSGKGSTEMVADGSEQLASINEALECLALSDNDVNLAFTGGLRLIGSKTPYPQGGSPVSSASQSSACLEASPGNEDIPVEIIASNVWKSLWPDWQWLYRSPTVMS</sequence>
<dbReference type="AlphaFoldDB" id="A0A2R6RLT1"/>
<gene>
    <name evidence="2" type="ORF">PHLCEN_2v2503</name>
</gene>
<evidence type="ECO:0000313" key="2">
    <source>
        <dbReference type="EMBL" id="PSS30978.1"/>
    </source>
</evidence>
<dbReference type="EMBL" id="MLYV02000230">
    <property type="protein sequence ID" value="PSS30978.1"/>
    <property type="molecule type" value="Genomic_DNA"/>
</dbReference>
<feature type="region of interest" description="Disordered" evidence="1">
    <location>
        <begin position="59"/>
        <end position="78"/>
    </location>
</feature>
<proteinExistence type="predicted"/>
<feature type="region of interest" description="Disordered" evidence="1">
    <location>
        <begin position="161"/>
        <end position="187"/>
    </location>
</feature>
<name>A0A2R6RLT1_9APHY</name>
<protein>
    <submittedName>
        <fullName evidence="2">Uncharacterized protein</fullName>
    </submittedName>
</protein>
<accession>A0A2R6RLT1</accession>